<dbReference type="InterPro" id="IPR018362">
    <property type="entry name" value="CCAAT-binding_factor_CS"/>
</dbReference>
<dbReference type="InterPro" id="IPR001289">
    <property type="entry name" value="NFYA"/>
</dbReference>
<keyword evidence="2 8" id="KW-0805">Transcription regulation</keyword>
<sequence>MKNLCEKDSGPTHLTYYALGRTSWGTSSESDVQQSSMSKSLSLKISVLPQQCHKTKLLNFQYQDRDSSSTQSSGQSYPEVGSAQSAATGVLWNLYGQISVQCSNCSACSTLNTTGGKSVEGVISSTVGIQDYTFPLSQLCYNQSLAHTAFHFAEPCFIGLVAAPYAPQPNINDAQLVGMSPARIPLPPDLIEGPMYVNAKQYHAILRRRQYRAKLEAQNKLIKERKPYLHESRHLHALKRARGSGGRFLNAKKLTSANHGDSITTCSDVFQQHESDFRLCGYPSRIGRSVQGYSVEINIIYQSLCDKLFWHTSKCSIGKSSLAHLHYYV</sequence>
<comment type="function">
    <text evidence="8">Component of the sequence-specific heterotrimeric transcription factor (NF-Y) which specifically recognizes a 5'-CCAAT-3' box motif found in the promoters of its target genes.</text>
</comment>
<organism evidence="9 10">
    <name type="scientific">Glycine soja</name>
    <name type="common">Wild soybean</name>
    <dbReference type="NCBI Taxonomy" id="3848"/>
    <lineage>
        <taxon>Eukaryota</taxon>
        <taxon>Viridiplantae</taxon>
        <taxon>Streptophyta</taxon>
        <taxon>Embryophyta</taxon>
        <taxon>Tracheophyta</taxon>
        <taxon>Spermatophyta</taxon>
        <taxon>Magnoliopsida</taxon>
        <taxon>eudicotyledons</taxon>
        <taxon>Gunneridae</taxon>
        <taxon>Pentapetalae</taxon>
        <taxon>rosids</taxon>
        <taxon>fabids</taxon>
        <taxon>Fabales</taxon>
        <taxon>Fabaceae</taxon>
        <taxon>Papilionoideae</taxon>
        <taxon>50 kb inversion clade</taxon>
        <taxon>NPAAA clade</taxon>
        <taxon>indigoferoid/millettioid clade</taxon>
        <taxon>Phaseoleae</taxon>
        <taxon>Glycine</taxon>
        <taxon>Glycine subgen. Soja</taxon>
    </lineage>
</organism>
<dbReference type="PROSITE" id="PS51152">
    <property type="entry name" value="NFYA_HAP2_2"/>
    <property type="match status" value="1"/>
</dbReference>
<dbReference type="Gene3D" id="6.10.250.2430">
    <property type="match status" value="1"/>
</dbReference>
<keyword evidence="4" id="KW-0010">Activator</keyword>
<reference evidence="9 10" key="1">
    <citation type="submission" date="2018-09" db="EMBL/GenBank/DDBJ databases">
        <title>A high-quality reference genome of wild soybean provides a powerful tool to mine soybean genomes.</title>
        <authorList>
            <person name="Xie M."/>
            <person name="Chung C.Y.L."/>
            <person name="Li M.-W."/>
            <person name="Wong F.-L."/>
            <person name="Chan T.-F."/>
            <person name="Lam H.-M."/>
        </authorList>
    </citation>
    <scope>NUCLEOTIDE SEQUENCE [LARGE SCALE GENOMIC DNA]</scope>
    <source>
        <strain evidence="10">cv. W05</strain>
        <tissue evidence="9">Hypocotyl of etiolated seedlings</tissue>
    </source>
</reference>
<keyword evidence="3 8" id="KW-0238">DNA-binding</keyword>
<keyword evidence="5 8" id="KW-0804">Transcription</keyword>
<evidence type="ECO:0000256" key="2">
    <source>
        <dbReference type="ARBA" id="ARBA00023015"/>
    </source>
</evidence>
<evidence type="ECO:0000256" key="4">
    <source>
        <dbReference type="ARBA" id="ARBA00023159"/>
    </source>
</evidence>
<dbReference type="EMBL" id="QZWG01000016">
    <property type="protein sequence ID" value="RZB58924.1"/>
    <property type="molecule type" value="Genomic_DNA"/>
</dbReference>
<dbReference type="GO" id="GO:0003700">
    <property type="term" value="F:DNA-binding transcription factor activity"/>
    <property type="evidence" value="ECO:0007669"/>
    <property type="project" value="UniProtKB-UniRule"/>
</dbReference>
<evidence type="ECO:0000256" key="7">
    <source>
        <dbReference type="ARBA" id="ARBA00025911"/>
    </source>
</evidence>
<proteinExistence type="inferred from homology"/>
<dbReference type="PRINTS" id="PR00616">
    <property type="entry name" value="CCAATSUBUNTB"/>
</dbReference>
<dbReference type="PANTHER" id="PTHR12632">
    <property type="entry name" value="TRANSCRIPTION FACTOR NF-Y ALPHA-RELATED"/>
    <property type="match status" value="1"/>
</dbReference>
<gene>
    <name evidence="9" type="ORF">D0Y65_042300</name>
</gene>
<protein>
    <recommendedName>
        <fullName evidence="8">Nuclear transcription factor Y subunit</fullName>
    </recommendedName>
</protein>
<dbReference type="GO" id="GO:0003677">
    <property type="term" value="F:DNA binding"/>
    <property type="evidence" value="ECO:0007669"/>
    <property type="project" value="UniProtKB-KW"/>
</dbReference>
<dbReference type="Pfam" id="PF02045">
    <property type="entry name" value="CBFB_NFYA"/>
    <property type="match status" value="1"/>
</dbReference>
<evidence type="ECO:0000256" key="3">
    <source>
        <dbReference type="ARBA" id="ARBA00023125"/>
    </source>
</evidence>
<evidence type="ECO:0000256" key="8">
    <source>
        <dbReference type="RuleBase" id="RU367155"/>
    </source>
</evidence>
<accession>A0A445GCE3</accession>
<evidence type="ECO:0000256" key="5">
    <source>
        <dbReference type="ARBA" id="ARBA00023163"/>
    </source>
</evidence>
<evidence type="ECO:0000256" key="1">
    <source>
        <dbReference type="ARBA" id="ARBA00004123"/>
    </source>
</evidence>
<evidence type="ECO:0000313" key="10">
    <source>
        <dbReference type="Proteomes" id="UP000289340"/>
    </source>
</evidence>
<comment type="caution">
    <text evidence="9">The sequence shown here is derived from an EMBL/GenBank/DDBJ whole genome shotgun (WGS) entry which is preliminary data.</text>
</comment>
<evidence type="ECO:0000313" key="9">
    <source>
        <dbReference type="EMBL" id="RZB58924.1"/>
    </source>
</evidence>
<comment type="subunit">
    <text evidence="7">Heterotrimeric transcription factor composed of three components, NF-YA, NF-YB and NF-YC. NF-YB and NF-YC must interact and dimerize for NF-YA association and DNA binding.</text>
</comment>
<dbReference type="PROSITE" id="PS00686">
    <property type="entry name" value="NFYA_HAP2_1"/>
    <property type="match status" value="1"/>
</dbReference>
<keyword evidence="10" id="KW-1185">Reference proteome</keyword>
<dbReference type="GO" id="GO:0016602">
    <property type="term" value="C:CCAAT-binding factor complex"/>
    <property type="evidence" value="ECO:0007669"/>
    <property type="project" value="InterPro"/>
</dbReference>
<keyword evidence="6 8" id="KW-0539">Nucleus</keyword>
<name>A0A445GCE3_GLYSO</name>
<comment type="similarity">
    <text evidence="8">Belongs to the NFYA/HAP2 subunit family.</text>
</comment>
<dbReference type="Proteomes" id="UP000289340">
    <property type="component" value="Chromosome 16"/>
</dbReference>
<dbReference type="AlphaFoldDB" id="A0A445GCE3"/>
<evidence type="ECO:0000256" key="6">
    <source>
        <dbReference type="ARBA" id="ARBA00023242"/>
    </source>
</evidence>
<dbReference type="SMART" id="SM00521">
    <property type="entry name" value="CBF"/>
    <property type="match status" value="1"/>
</dbReference>
<comment type="subcellular location">
    <subcellularLocation>
        <location evidence="1 8">Nucleus</location>
    </subcellularLocation>
</comment>